<dbReference type="PROSITE" id="PS50076">
    <property type="entry name" value="DNAJ_2"/>
    <property type="match status" value="1"/>
</dbReference>
<sequence length="2589" mass="275685">MSTVDNLLHLRKHADGQSPPDAVARFLCTKHSWRGKYRRVMCITPDAVVTQHPDSLAITNTWPFCGDSDLDGVLAGSPEFAEEQDFSLSARNDKKSKYKAVKFTCKQRASLLTLLYECMSVAAAKGTCPLATKVLGTPDVFQAHKLRRGQWIPVRIRVTAFAVERLDSATGAVRWRLEYRHMASPAARLLLPSPAGNDPGGVFALFGKVGRSPRVYACRDRDILLRQLQTAGLKKMGLKLEVDTNARMGGQHLLSAVGNAERERAASADEAPLGEWEAIRIRPDWTGPLANQRLLSSSEEAKQALQEGGEGRKRGVTRRLVLTGTALLERRTDTYEVAERRQLAALAALVRFTDEPQWLALEWTDGAPPTMYISAARDSLLAAVLDAAQASAGRPIPVLAQHTFPGNVILSSRAVSGLSPPSLPDAELERLCLAHLASAAKDALAALSDNYVAEAQPSRGSSMDSEEAEIQIGSPPAAGARKKGSVMANMAASFRDARSNLQDQAKQAVLRAGPAVLAPTTSSAQEALDLLKQRITEVNACIPYSGISPGARIDEPMIATVWALLPAPAGPGIALPPPVARDALQIVAVLQCLQRLASATAASSHMISTTSGGARIFAALTCGHDHVAAEAARLLTRLWAPAAARCGAGPWQLAAGRGGGAGMTSGMEDPQNTNSVEDNASARAAKSVCLSAHGRVTALIGVLKSERPCGAYTSMAVMEALAAVVCEPGSRTTDPNVQSALLSEAGLLGRHLFAMFAHPAARVPDAAALIMRSVAESGANAAAPMRDAALTEGALLHHLCMGLASKGPRAKLSQDLVALWADEYGPALALLRRNIPRPPQQTGSPRRSLSQPGSLTNGNPLSPRASLDRGRPGRPGLGHTSSASTLNPNNPTQPATHQQPSAEPSSSDSAAAQQRGPAAPSSGARPGGQGSQAAGNVGGLKGNWEALWTAILRDHCHAGLIWNERTRAELREGLQTEEAALRQGRVRVADAAGSYTAWNHWEFRVTYPSLSKQLCVGGVYIKLLLEGVDQGAVEKLAAPKDLFQALYHQFMCLADGGLRPFEALDQQRGKQESALAAFVEGDPESDRELCARAMAAVYHVYAGVIGPFEGLGHITALLDRTMSRSLRHCLLRLVEALLVPNTATQDERASRAAKANGVLFVEAGGVQLAVDLLTGAHEASERTQAPLQTNLIANSSHAEEVKEWFYYVDETKGTENGPGGRRVGPLGKDEIKQAFARGHINLTTRFWADGQAEALPLYNLRELRWLVARRNGTLGPFQVAEIVLKVLHTLAQLQPAVDASDQVLQPLPVVHRQLASPACLPHIAQVLLTGEPSLVSLASALLEEVLLHNREALPRLYQTGLFFFALAYCGSNLAEIARLFKVSHLVQHFRGVGSGASAGALAARSFLGGLLPESLLYVLVTYGPGAFAAAMVGDADTPELVWTHRMRAERLVPQMLHHLADFPRKLVQHTHAAYDYIACPAVGYPELQDEMWCHRYYLRNLCDEDRFPDWPIVDHVPLLQALLDEWRAELARKPLSMSEAEACAVLGVSAADGGAIAEEDLKAAYRKLARLYHPDKNPEGREKFVAVQKAYERLQVGAAGGQGPQAWRLVLLLKAQCILFRRYPDVLEPFKYAGYPMLLQAVSLPDDDAHGDAPGHFLGSEKAPQLQAAVELCWLTCVSSELNGEELTRAGGADVLGRLLMRCCAVMPRDVLPTQPAAIISTHALRTFAGMAAFENARAELLSRQALVADIIKCCSLERSASAADAALQCIIQMAASPALQRLLLQTGVLGHVVPLLFGYDTTHEEGTAQQAQQAEQPVFDFAGAERRHGPGFLGLGIERANMQAARNYHAMLACRALGRLAGLLPDRLATPPCAEARAALAALLTPALAARLAETDARELLHALNSSVLTPQVIWNNKMREELLTRMEAARMDPAAAAAPQAGFRFAALEGELVVAGVFVRVYNEQPGFPVADTAAFCKGLVTYIHGVVRAEEAEPPQASASDADKHADREALQRKRTHLVSALTALRNVIEAHPKLAALLASRPALAPLLNCIEPICRRLHKQPASGTPAKADAAIKEADDSDLEGAAHETDIAGLALAVLVRLTQHAGCVEALGEERALLLAFWLVHRPPSPTCSMLALRLLHALAPLPSAAWAAAAQAGALYLLTTLLPVTLPAPAEKEAADTVRAAAASLAGRLMAQPLHGPRVVLLLGRLLPPGLVAAIQDGPGEAAVAALGQSSETPERMWTLSMATSAAEELDHLAAAARKAQAASGRRDWALPEGYQMHFEGLQNELFVGGVYVRLFLKNPQFPLRNLKTFLQGLLEAYMAELTAGRAQSTFNGGLGSAAGSASPTRGSSSGSGSSGGPTNVDCALLLSAAAVELLRSHALLADHAVALGYVDKLLKVLLSKVPQPLPGSGLAAQHGGRPTDADELGGSVLRLLHQLSSSLTAAEALARAAPPAVPTLLSAMAWGLAGSVLALETLKRALTLQNRSRDVLVGAALSAGLVQLLLRKLDWRSGKGDEVDEQGRDEAVERVLAVDLLHLLAAEGAYAMAVGDILNASDVWRAYRDQKHDLFLPSGGSSQAGV</sequence>
<keyword evidence="4" id="KW-1185">Reference proteome</keyword>
<comment type="caution">
    <text evidence="3">The sequence shown here is derived from an EMBL/GenBank/DDBJ whole genome shotgun (WGS) entry which is preliminary data.</text>
</comment>
<dbReference type="SMART" id="SM00271">
    <property type="entry name" value="DnaJ"/>
    <property type="match status" value="1"/>
</dbReference>
<feature type="compositionally biased region" description="Polar residues" evidence="1">
    <location>
        <begin position="879"/>
        <end position="897"/>
    </location>
</feature>
<name>A0AAW1PHI6_9CHLO</name>
<evidence type="ECO:0000259" key="2">
    <source>
        <dbReference type="PROSITE" id="PS50076"/>
    </source>
</evidence>
<dbReference type="InterPro" id="IPR001623">
    <property type="entry name" value="DnaJ_domain"/>
</dbReference>
<dbReference type="InterPro" id="IPR045802">
    <property type="entry name" value="GRV2/DNAJC13_N"/>
</dbReference>
<dbReference type="GO" id="GO:0007032">
    <property type="term" value="P:endosome organization"/>
    <property type="evidence" value="ECO:0007669"/>
    <property type="project" value="InterPro"/>
</dbReference>
<dbReference type="GO" id="GO:0006898">
    <property type="term" value="P:receptor-mediated endocytosis"/>
    <property type="evidence" value="ECO:0007669"/>
    <property type="project" value="TreeGrafter"/>
</dbReference>
<dbReference type="GO" id="GO:2000641">
    <property type="term" value="P:regulation of early endosome to late endosome transport"/>
    <property type="evidence" value="ECO:0007669"/>
    <property type="project" value="InterPro"/>
</dbReference>
<evidence type="ECO:0000313" key="3">
    <source>
        <dbReference type="EMBL" id="KAK9809260.1"/>
    </source>
</evidence>
<evidence type="ECO:0000256" key="1">
    <source>
        <dbReference type="SAM" id="MobiDB-lite"/>
    </source>
</evidence>
<dbReference type="Gene3D" id="1.25.10.10">
    <property type="entry name" value="Leucine-rich Repeat Variant"/>
    <property type="match status" value="1"/>
</dbReference>
<dbReference type="PANTHER" id="PTHR36983:SF2">
    <property type="entry name" value="DNAJ HOMOLOG SUBFAMILY C MEMBER 13"/>
    <property type="match status" value="1"/>
</dbReference>
<feature type="compositionally biased region" description="Low complexity" evidence="1">
    <location>
        <begin position="2348"/>
        <end position="2362"/>
    </location>
</feature>
<dbReference type="InterPro" id="IPR036869">
    <property type="entry name" value="J_dom_sf"/>
</dbReference>
<dbReference type="Proteomes" id="UP001489004">
    <property type="component" value="Unassembled WGS sequence"/>
</dbReference>
<dbReference type="InterPro" id="IPR044978">
    <property type="entry name" value="GRV2/DNAJC13"/>
</dbReference>
<feature type="compositionally biased region" description="Low complexity" evidence="1">
    <location>
        <begin position="898"/>
        <end position="914"/>
    </location>
</feature>
<dbReference type="SUPFAM" id="SSF46565">
    <property type="entry name" value="Chaperone J-domain"/>
    <property type="match status" value="1"/>
</dbReference>
<dbReference type="GO" id="GO:0010008">
    <property type="term" value="C:endosome membrane"/>
    <property type="evidence" value="ECO:0007669"/>
    <property type="project" value="TreeGrafter"/>
</dbReference>
<dbReference type="Gene3D" id="1.10.287.110">
    <property type="entry name" value="DnaJ domain"/>
    <property type="match status" value="1"/>
</dbReference>
<dbReference type="SUPFAM" id="SSF48371">
    <property type="entry name" value="ARM repeat"/>
    <property type="match status" value="1"/>
</dbReference>
<proteinExistence type="predicted"/>
<reference evidence="3 4" key="1">
    <citation type="journal article" date="2024" name="Nat. Commun.">
        <title>Phylogenomics reveals the evolutionary origins of lichenization in chlorophyte algae.</title>
        <authorList>
            <person name="Puginier C."/>
            <person name="Libourel C."/>
            <person name="Otte J."/>
            <person name="Skaloud P."/>
            <person name="Haon M."/>
            <person name="Grisel S."/>
            <person name="Petersen M."/>
            <person name="Berrin J.G."/>
            <person name="Delaux P.M."/>
            <person name="Dal Grande F."/>
            <person name="Keller J."/>
        </authorList>
    </citation>
    <scope>NUCLEOTIDE SEQUENCE [LARGE SCALE GENOMIC DNA]</scope>
    <source>
        <strain evidence="3 4">SAG 2043</strain>
    </source>
</reference>
<feature type="compositionally biased region" description="Gly residues" evidence="1">
    <location>
        <begin position="925"/>
        <end position="936"/>
    </location>
</feature>
<protein>
    <recommendedName>
        <fullName evidence="2">J domain-containing protein</fullName>
    </recommendedName>
</protein>
<feature type="domain" description="J" evidence="2">
    <location>
        <begin position="1541"/>
        <end position="1599"/>
    </location>
</feature>
<organism evidence="3 4">
    <name type="scientific">[Myrmecia] bisecta</name>
    <dbReference type="NCBI Taxonomy" id="41462"/>
    <lineage>
        <taxon>Eukaryota</taxon>
        <taxon>Viridiplantae</taxon>
        <taxon>Chlorophyta</taxon>
        <taxon>core chlorophytes</taxon>
        <taxon>Trebouxiophyceae</taxon>
        <taxon>Trebouxiales</taxon>
        <taxon>Trebouxiaceae</taxon>
        <taxon>Myrmecia</taxon>
    </lineage>
</organism>
<accession>A0AAW1PHI6</accession>
<dbReference type="InterPro" id="IPR016024">
    <property type="entry name" value="ARM-type_fold"/>
</dbReference>
<dbReference type="InterPro" id="IPR025640">
    <property type="entry name" value="GYF_2"/>
</dbReference>
<dbReference type="PANTHER" id="PTHR36983">
    <property type="entry name" value="DNAJ HOMOLOG SUBFAMILY C MEMBER 13"/>
    <property type="match status" value="1"/>
</dbReference>
<dbReference type="CDD" id="cd06257">
    <property type="entry name" value="DnaJ"/>
    <property type="match status" value="1"/>
</dbReference>
<dbReference type="Pfam" id="PF00226">
    <property type="entry name" value="DnaJ"/>
    <property type="match status" value="1"/>
</dbReference>
<feature type="compositionally biased region" description="Polar residues" evidence="1">
    <location>
        <begin position="840"/>
        <end position="860"/>
    </location>
</feature>
<dbReference type="Pfam" id="PF19432">
    <property type="entry name" value="RME-8_N"/>
    <property type="match status" value="4"/>
</dbReference>
<gene>
    <name evidence="3" type="ORF">WJX72_012293</name>
</gene>
<feature type="region of interest" description="Disordered" evidence="1">
    <location>
        <begin position="2345"/>
        <end position="2365"/>
    </location>
</feature>
<feature type="region of interest" description="Disordered" evidence="1">
    <location>
        <begin position="835"/>
        <end position="936"/>
    </location>
</feature>
<dbReference type="EMBL" id="JALJOR010000011">
    <property type="protein sequence ID" value="KAK9809260.1"/>
    <property type="molecule type" value="Genomic_DNA"/>
</dbReference>
<evidence type="ECO:0000313" key="4">
    <source>
        <dbReference type="Proteomes" id="UP001489004"/>
    </source>
</evidence>
<dbReference type="InterPro" id="IPR011989">
    <property type="entry name" value="ARM-like"/>
</dbReference>
<dbReference type="Pfam" id="PF14237">
    <property type="entry name" value="GYF_2"/>
    <property type="match status" value="1"/>
</dbReference>